<sequence>MGSSTSPPPRSGHTLLSRGFSSPTPSSRPLEGSATISHSSTPNVIGAFPADHALSASIGPTPQSNEGNALNPQAVMDLPLSFISPLPGNHRPTVNRRSVSDTRHNRTRRPVQSYGSPIRRPHRRRQQPPNLFGGRQASLDSTDYPPVASSRSGSNPGDNGATSPLAIMKTAQQVHEELRRRVCKDMTPNDRKGVVYVIRDPERPHLLKIGATMNSALRLQQIERQCGVRVERVYVSEEVQNYARAEHLVHGDLWHLCRPYWCSRCATEHREWHEVDAALAVATVKRWVGFMEQRPYNTAGKLKAIWRHLISKRKLIQATDSLDHDNRWEHWARVVLAPSLIDHCQHYVGVTESHPIWPFLWKFSWQVSNVFAWVVVFSVLGDAISFLVLLSFFACAWVSISAQVCPAAPPKASRER</sequence>
<feature type="compositionally biased region" description="Polar residues" evidence="1">
    <location>
        <begin position="149"/>
        <end position="162"/>
    </location>
</feature>
<evidence type="ECO:0000256" key="1">
    <source>
        <dbReference type="SAM" id="MobiDB-lite"/>
    </source>
</evidence>
<feature type="transmembrane region" description="Helical" evidence="2">
    <location>
        <begin position="370"/>
        <end position="400"/>
    </location>
</feature>
<evidence type="ECO:0000313" key="5">
    <source>
        <dbReference type="Proteomes" id="UP000800094"/>
    </source>
</evidence>
<organism evidence="4 5">
    <name type="scientific">Trematosphaeria pertusa</name>
    <dbReference type="NCBI Taxonomy" id="390896"/>
    <lineage>
        <taxon>Eukaryota</taxon>
        <taxon>Fungi</taxon>
        <taxon>Dikarya</taxon>
        <taxon>Ascomycota</taxon>
        <taxon>Pezizomycotina</taxon>
        <taxon>Dothideomycetes</taxon>
        <taxon>Pleosporomycetidae</taxon>
        <taxon>Pleosporales</taxon>
        <taxon>Massarineae</taxon>
        <taxon>Trematosphaeriaceae</taxon>
        <taxon>Trematosphaeria</taxon>
    </lineage>
</organism>
<evidence type="ECO:0000256" key="2">
    <source>
        <dbReference type="SAM" id="Phobius"/>
    </source>
</evidence>
<feature type="domain" description="Bacteriophage T5 Orf172 DNA-binding" evidence="3">
    <location>
        <begin position="193"/>
        <end position="288"/>
    </location>
</feature>
<dbReference type="PANTHER" id="PTHR28094">
    <property type="entry name" value="MEIOTICALLY UP-REGULATED GENE 113 PROTEIN"/>
    <property type="match status" value="1"/>
</dbReference>
<keyword evidence="2" id="KW-0812">Transmembrane</keyword>
<accession>A0A6A6HYP7</accession>
<name>A0A6A6HYP7_9PLEO</name>
<dbReference type="InterPro" id="IPR018306">
    <property type="entry name" value="Phage_T5_Orf172_DNA-bd"/>
</dbReference>
<feature type="compositionally biased region" description="Pro residues" evidence="1">
    <location>
        <begin position="1"/>
        <end position="10"/>
    </location>
</feature>
<evidence type="ECO:0000259" key="3">
    <source>
        <dbReference type="Pfam" id="PF10544"/>
    </source>
</evidence>
<dbReference type="InterPro" id="IPR053006">
    <property type="entry name" value="Meiosis_regulatory"/>
</dbReference>
<keyword evidence="5" id="KW-1185">Reference proteome</keyword>
<dbReference type="AlphaFoldDB" id="A0A6A6HYP7"/>
<protein>
    <recommendedName>
        <fullName evidence="3">Bacteriophage T5 Orf172 DNA-binding domain-containing protein</fullName>
    </recommendedName>
</protein>
<feature type="compositionally biased region" description="Polar residues" evidence="1">
    <location>
        <begin position="34"/>
        <end position="43"/>
    </location>
</feature>
<proteinExistence type="predicted"/>
<dbReference type="Proteomes" id="UP000800094">
    <property type="component" value="Unassembled WGS sequence"/>
</dbReference>
<keyword evidence="2" id="KW-1133">Transmembrane helix</keyword>
<keyword evidence="2" id="KW-0472">Membrane</keyword>
<dbReference type="EMBL" id="ML987206">
    <property type="protein sequence ID" value="KAF2242908.1"/>
    <property type="molecule type" value="Genomic_DNA"/>
</dbReference>
<dbReference type="OrthoDB" id="3511049at2759"/>
<dbReference type="PANTHER" id="PTHR28094:SF1">
    <property type="entry name" value="MEIOTICALLY UP-REGULATED GENE 113 PROTEIN"/>
    <property type="match status" value="1"/>
</dbReference>
<gene>
    <name evidence="4" type="ORF">BU26DRAFT_523906</name>
</gene>
<feature type="region of interest" description="Disordered" evidence="1">
    <location>
        <begin position="1"/>
        <end position="47"/>
    </location>
</feature>
<reference evidence="4" key="1">
    <citation type="journal article" date="2020" name="Stud. Mycol.">
        <title>101 Dothideomycetes genomes: a test case for predicting lifestyles and emergence of pathogens.</title>
        <authorList>
            <person name="Haridas S."/>
            <person name="Albert R."/>
            <person name="Binder M."/>
            <person name="Bloem J."/>
            <person name="Labutti K."/>
            <person name="Salamov A."/>
            <person name="Andreopoulos B."/>
            <person name="Baker S."/>
            <person name="Barry K."/>
            <person name="Bills G."/>
            <person name="Bluhm B."/>
            <person name="Cannon C."/>
            <person name="Castanera R."/>
            <person name="Culley D."/>
            <person name="Daum C."/>
            <person name="Ezra D."/>
            <person name="Gonzalez J."/>
            <person name="Henrissat B."/>
            <person name="Kuo A."/>
            <person name="Liang C."/>
            <person name="Lipzen A."/>
            <person name="Lutzoni F."/>
            <person name="Magnuson J."/>
            <person name="Mondo S."/>
            <person name="Nolan M."/>
            <person name="Ohm R."/>
            <person name="Pangilinan J."/>
            <person name="Park H.-J."/>
            <person name="Ramirez L."/>
            <person name="Alfaro M."/>
            <person name="Sun H."/>
            <person name="Tritt A."/>
            <person name="Yoshinaga Y."/>
            <person name="Zwiers L.-H."/>
            <person name="Turgeon B."/>
            <person name="Goodwin S."/>
            <person name="Spatafora J."/>
            <person name="Crous P."/>
            <person name="Grigoriev I."/>
        </authorList>
    </citation>
    <scope>NUCLEOTIDE SEQUENCE</scope>
    <source>
        <strain evidence="4">CBS 122368</strain>
    </source>
</reference>
<evidence type="ECO:0000313" key="4">
    <source>
        <dbReference type="EMBL" id="KAF2242908.1"/>
    </source>
</evidence>
<feature type="region of interest" description="Disordered" evidence="1">
    <location>
        <begin position="81"/>
        <end position="163"/>
    </location>
</feature>
<dbReference type="Pfam" id="PF10544">
    <property type="entry name" value="T5orf172"/>
    <property type="match status" value="1"/>
</dbReference>
<dbReference type="GeneID" id="54583492"/>
<dbReference type="RefSeq" id="XP_033677912.1">
    <property type="nucleotide sequence ID" value="XM_033830162.1"/>
</dbReference>